<gene>
    <name evidence="2" type="ORF">OS493_030141</name>
</gene>
<organism evidence="2 3">
    <name type="scientific">Desmophyllum pertusum</name>
    <dbReference type="NCBI Taxonomy" id="174260"/>
    <lineage>
        <taxon>Eukaryota</taxon>
        <taxon>Metazoa</taxon>
        <taxon>Cnidaria</taxon>
        <taxon>Anthozoa</taxon>
        <taxon>Hexacorallia</taxon>
        <taxon>Scleractinia</taxon>
        <taxon>Caryophylliina</taxon>
        <taxon>Caryophylliidae</taxon>
        <taxon>Desmophyllum</taxon>
    </lineage>
</organism>
<reference evidence="2" key="1">
    <citation type="submission" date="2023-01" db="EMBL/GenBank/DDBJ databases">
        <title>Genome assembly of the deep-sea coral Lophelia pertusa.</title>
        <authorList>
            <person name="Herrera S."/>
            <person name="Cordes E."/>
        </authorList>
    </citation>
    <scope>NUCLEOTIDE SEQUENCE</scope>
    <source>
        <strain evidence="2">USNM1676648</strain>
        <tissue evidence="2">Polyp</tissue>
    </source>
</reference>
<dbReference type="OrthoDB" id="5960697at2759"/>
<proteinExistence type="predicted"/>
<keyword evidence="3" id="KW-1185">Reference proteome</keyword>
<evidence type="ECO:0000313" key="3">
    <source>
        <dbReference type="Proteomes" id="UP001163046"/>
    </source>
</evidence>
<accession>A0A9X0CNY5</accession>
<evidence type="ECO:0000256" key="1">
    <source>
        <dbReference type="SAM" id="MobiDB-lite"/>
    </source>
</evidence>
<evidence type="ECO:0000313" key="2">
    <source>
        <dbReference type="EMBL" id="KAJ7370722.1"/>
    </source>
</evidence>
<protein>
    <submittedName>
        <fullName evidence="2">Uncharacterized protein</fullName>
    </submittedName>
</protein>
<comment type="caution">
    <text evidence="2">The sequence shown here is derived from an EMBL/GenBank/DDBJ whole genome shotgun (WGS) entry which is preliminary data.</text>
</comment>
<feature type="compositionally biased region" description="Low complexity" evidence="1">
    <location>
        <begin position="146"/>
        <end position="161"/>
    </location>
</feature>
<dbReference type="EMBL" id="MU826857">
    <property type="protein sequence ID" value="KAJ7370722.1"/>
    <property type="molecule type" value="Genomic_DNA"/>
</dbReference>
<name>A0A9X0CNY5_9CNID</name>
<dbReference type="Proteomes" id="UP001163046">
    <property type="component" value="Unassembled WGS sequence"/>
</dbReference>
<sequence length="193" mass="21619">MSTCFVKKTRQCLEGHFSEAHIEHLVNITLLLQRFMGSSEWYCSKRPMNISSLDPSLRALIPCSDELFTEGHKCTRGFRETFNANRIDPSLCKAFSRARSCTQSVFNRYCNDTIPVPTENRFNPFCSDPGNETTKVAFQASKKSKNATTTATKPKRPTTTSGARRNIRVLSRMLSMAVGVVNLTNVVKSLGLN</sequence>
<dbReference type="AlphaFoldDB" id="A0A9X0CNY5"/>
<feature type="region of interest" description="Disordered" evidence="1">
    <location>
        <begin position="139"/>
        <end position="165"/>
    </location>
</feature>